<evidence type="ECO:0000256" key="2">
    <source>
        <dbReference type="PROSITE-ProRule" id="PRU00335"/>
    </source>
</evidence>
<reference evidence="4 5" key="1">
    <citation type="submission" date="2022-01" db="EMBL/GenBank/DDBJ databases">
        <title>Alkalihalobacillus sp. EGI L200015, a novel bacterium isolated from a salt lake sediment.</title>
        <authorList>
            <person name="Gao L."/>
            <person name="Fang B.-Z."/>
            <person name="Li W.-J."/>
        </authorList>
    </citation>
    <scope>NUCLEOTIDE SEQUENCE [LARGE SCALE GENOMIC DNA]</scope>
    <source>
        <strain evidence="4 5">KCTC 12718</strain>
    </source>
</reference>
<keyword evidence="1 2" id="KW-0238">DNA-binding</keyword>
<evidence type="ECO:0000256" key="1">
    <source>
        <dbReference type="ARBA" id="ARBA00023125"/>
    </source>
</evidence>
<dbReference type="Proteomes" id="UP001649381">
    <property type="component" value="Unassembled WGS sequence"/>
</dbReference>
<dbReference type="InterPro" id="IPR050624">
    <property type="entry name" value="HTH-type_Tx_Regulator"/>
</dbReference>
<name>A0ABS9GXR3_9BACL</name>
<accession>A0ABS9GXR3</accession>
<evidence type="ECO:0000313" key="5">
    <source>
        <dbReference type="Proteomes" id="UP001649381"/>
    </source>
</evidence>
<comment type="caution">
    <text evidence="4">The sequence shown here is derived from an EMBL/GenBank/DDBJ whole genome shotgun (WGS) entry which is preliminary data.</text>
</comment>
<dbReference type="Gene3D" id="1.10.357.10">
    <property type="entry name" value="Tetracycline Repressor, domain 2"/>
    <property type="match status" value="1"/>
</dbReference>
<proteinExistence type="predicted"/>
<gene>
    <name evidence="4" type="ORF">L2716_02005</name>
</gene>
<dbReference type="Pfam" id="PF00440">
    <property type="entry name" value="TetR_N"/>
    <property type="match status" value="1"/>
</dbReference>
<keyword evidence="5" id="KW-1185">Reference proteome</keyword>
<dbReference type="PANTHER" id="PTHR43479">
    <property type="entry name" value="ACREF/ENVCD OPERON REPRESSOR-RELATED"/>
    <property type="match status" value="1"/>
</dbReference>
<protein>
    <submittedName>
        <fullName evidence="4">TetR/AcrR family transcriptional regulator</fullName>
    </submittedName>
</protein>
<feature type="domain" description="HTH tetR-type" evidence="3">
    <location>
        <begin position="10"/>
        <end position="70"/>
    </location>
</feature>
<dbReference type="InterPro" id="IPR001647">
    <property type="entry name" value="HTH_TetR"/>
</dbReference>
<evidence type="ECO:0000259" key="3">
    <source>
        <dbReference type="PROSITE" id="PS50977"/>
    </source>
</evidence>
<evidence type="ECO:0000313" key="4">
    <source>
        <dbReference type="EMBL" id="MCF6136485.1"/>
    </source>
</evidence>
<dbReference type="SUPFAM" id="SSF46689">
    <property type="entry name" value="Homeodomain-like"/>
    <property type="match status" value="1"/>
</dbReference>
<dbReference type="RefSeq" id="WP_236331278.1">
    <property type="nucleotide sequence ID" value="NZ_JAKIJS010000001.1"/>
</dbReference>
<dbReference type="PROSITE" id="PS50977">
    <property type="entry name" value="HTH_TETR_2"/>
    <property type="match status" value="1"/>
</dbReference>
<dbReference type="EMBL" id="JAKIJS010000001">
    <property type="protein sequence ID" value="MCF6136485.1"/>
    <property type="molecule type" value="Genomic_DNA"/>
</dbReference>
<organism evidence="4 5">
    <name type="scientific">Pseudalkalibacillus berkeleyi</name>
    <dbReference type="NCBI Taxonomy" id="1069813"/>
    <lineage>
        <taxon>Bacteria</taxon>
        <taxon>Bacillati</taxon>
        <taxon>Bacillota</taxon>
        <taxon>Bacilli</taxon>
        <taxon>Bacillales</taxon>
        <taxon>Fictibacillaceae</taxon>
        <taxon>Pseudalkalibacillus</taxon>
    </lineage>
</organism>
<dbReference type="InterPro" id="IPR009057">
    <property type="entry name" value="Homeodomain-like_sf"/>
</dbReference>
<dbReference type="PANTHER" id="PTHR43479:SF21">
    <property type="entry name" value="TRANSCRIPTIONAL REGULATOR, TETR FAMILY"/>
    <property type="match status" value="1"/>
</dbReference>
<feature type="DNA-binding region" description="H-T-H motif" evidence="2">
    <location>
        <begin position="33"/>
        <end position="52"/>
    </location>
</feature>
<sequence>MVNGFEKRAQKIKEKLIHTTLDLLSMMEPRNIRISDIANQANVSQVTIYNHFGSKEDLIKESLKTFYLQSINEFEVLIKDKDRSFQETIELMMFYKKETIQKYSTSKLQEYLLQDPEVKNFVEEIYTNRTLPLMIELIDNAKEKGEIQRDIPHSLIMFYLDIFKEKAEEFANLSKTYESEEKFVEDMMNLFFYGVAGKG</sequence>